<dbReference type="RefSeq" id="XP_024586238.1">
    <property type="nucleotide sequence ID" value="XM_024721105.1"/>
</dbReference>
<evidence type="ECO:0000313" key="1">
    <source>
        <dbReference type="EMBL" id="CEG49869.1"/>
    </source>
</evidence>
<protein>
    <submittedName>
        <fullName evidence="1">Uncharacterized protein</fullName>
    </submittedName>
</protein>
<dbReference type="Proteomes" id="UP000054928">
    <property type="component" value="Unassembled WGS sequence"/>
</dbReference>
<evidence type="ECO:0000313" key="2">
    <source>
        <dbReference type="Proteomes" id="UP000054928"/>
    </source>
</evidence>
<sequence>MRPRRHEVTGLDLDGRHTSFYTQTLKLPHEIAMGSGHVDMVDTILVQIAHQKMPHFKQHLG</sequence>
<reference evidence="2" key="1">
    <citation type="submission" date="2014-09" db="EMBL/GenBank/DDBJ databases">
        <authorList>
            <person name="Sharma Rahul"/>
            <person name="Thines Marco"/>
        </authorList>
    </citation>
    <scope>NUCLEOTIDE SEQUENCE [LARGE SCALE GENOMIC DNA]</scope>
</reference>
<dbReference type="GeneID" id="36402663"/>
<name>A0A0P1B7M6_PLAHL</name>
<accession>A0A0P1B7M6</accession>
<keyword evidence="2" id="KW-1185">Reference proteome</keyword>
<dbReference type="EMBL" id="CCYD01003101">
    <property type="protein sequence ID" value="CEG49869.1"/>
    <property type="molecule type" value="Genomic_DNA"/>
</dbReference>
<proteinExistence type="predicted"/>
<dbReference type="AlphaFoldDB" id="A0A0P1B7M6"/>
<organism evidence="1 2">
    <name type="scientific">Plasmopara halstedii</name>
    <name type="common">Downy mildew of sunflower</name>
    <dbReference type="NCBI Taxonomy" id="4781"/>
    <lineage>
        <taxon>Eukaryota</taxon>
        <taxon>Sar</taxon>
        <taxon>Stramenopiles</taxon>
        <taxon>Oomycota</taxon>
        <taxon>Peronosporomycetes</taxon>
        <taxon>Peronosporales</taxon>
        <taxon>Peronosporaceae</taxon>
        <taxon>Plasmopara</taxon>
    </lineage>
</organism>